<dbReference type="EMBL" id="FMWL01000001">
    <property type="protein sequence ID" value="SCZ76365.1"/>
    <property type="molecule type" value="Genomic_DNA"/>
</dbReference>
<feature type="domain" description="Amidase" evidence="1">
    <location>
        <begin position="28"/>
        <end position="469"/>
    </location>
</feature>
<dbReference type="InterPro" id="IPR023631">
    <property type="entry name" value="Amidase_dom"/>
</dbReference>
<keyword evidence="3" id="KW-1185">Reference proteome</keyword>
<dbReference type="Proteomes" id="UP000199208">
    <property type="component" value="Unassembled WGS sequence"/>
</dbReference>
<dbReference type="PANTHER" id="PTHR42678:SF5">
    <property type="entry name" value="GLUTAMYL-TRNA(GLN) AMIDOTRANSFERASE SUBUNIT A"/>
    <property type="match status" value="1"/>
</dbReference>
<accession>A0A1G5RQJ2</accession>
<gene>
    <name evidence="2" type="ORF">SAMN03080599_00200</name>
</gene>
<dbReference type="InterPro" id="IPR036928">
    <property type="entry name" value="AS_sf"/>
</dbReference>
<keyword evidence="2" id="KW-0808">Transferase</keyword>
<dbReference type="RefSeq" id="WP_170829213.1">
    <property type="nucleotide sequence ID" value="NZ_FMWL01000001.1"/>
</dbReference>
<dbReference type="PANTHER" id="PTHR42678">
    <property type="entry name" value="AMIDASE"/>
    <property type="match status" value="1"/>
</dbReference>
<proteinExistence type="predicted"/>
<protein>
    <submittedName>
        <fullName evidence="2">Asp-tRNAAsn/Glu-tRNAGln amidotransferase A subunit</fullName>
    </submittedName>
</protein>
<reference evidence="2 3" key="1">
    <citation type="submission" date="2016-10" db="EMBL/GenBank/DDBJ databases">
        <authorList>
            <person name="de Groot N.N."/>
        </authorList>
    </citation>
    <scope>NUCLEOTIDE SEQUENCE [LARGE SCALE GENOMIC DNA]</scope>
    <source>
        <strain evidence="2 3">DSM 2784</strain>
    </source>
</reference>
<dbReference type="Gene3D" id="3.90.1300.10">
    <property type="entry name" value="Amidase signature (AS) domain"/>
    <property type="match status" value="1"/>
</dbReference>
<evidence type="ECO:0000313" key="2">
    <source>
        <dbReference type="EMBL" id="SCZ76365.1"/>
    </source>
</evidence>
<dbReference type="GO" id="GO:0016740">
    <property type="term" value="F:transferase activity"/>
    <property type="evidence" value="ECO:0007669"/>
    <property type="project" value="UniProtKB-KW"/>
</dbReference>
<evidence type="ECO:0000259" key="1">
    <source>
        <dbReference type="Pfam" id="PF01425"/>
    </source>
</evidence>
<organism evidence="2 3">
    <name type="scientific">Acidaminobacter hydrogenoformans DSM 2784</name>
    <dbReference type="NCBI Taxonomy" id="1120920"/>
    <lineage>
        <taxon>Bacteria</taxon>
        <taxon>Bacillati</taxon>
        <taxon>Bacillota</taxon>
        <taxon>Clostridia</taxon>
        <taxon>Peptostreptococcales</taxon>
        <taxon>Acidaminobacteraceae</taxon>
        <taxon>Acidaminobacter</taxon>
    </lineage>
</organism>
<evidence type="ECO:0000313" key="3">
    <source>
        <dbReference type="Proteomes" id="UP000199208"/>
    </source>
</evidence>
<dbReference type="Pfam" id="PF01425">
    <property type="entry name" value="Amidase"/>
    <property type="match status" value="1"/>
</dbReference>
<sequence length="488" mass="54062">MTNNFCVEEITISDVHNAIAEGRITCRELIKAYIDRIDKLDSNFPKYNSIITINPNAMKLAEDLDAYYAESGFKGPLHGIPILVKDNIYTKEMPTTAGSVYLKDFIPEKNAFLIEKLMDAGAIILAKTNMHELAIGGETNNSLKGQTINPYDHTRTPGGSSGGTAVAIAMNFGIIGLGTDTVNSVRSPASGCNLVGLRPSYGLISKNGVIPSSFNQDNVGVIARTVEDLNIAFQVMTAYDEHDPNTEKVHDYVKIDEVDNSEFTLQGLRIGVLKSFFGQSDINMSVNEVMHNCLEIMKNSGVEVIEVHEDYDAVELQKTTSVDLYEFKDALNKFLNTDGKDMKIKTLADMIDSNLLYEGIMPSCIQANSLDRNNDENYLYRVNRRLELKKEITDLMNRYEIDALVYPHQKRPVVKVGESQAERNGILGSLLGFPAMVVPGGFTNPTAEAPLGVPIGIEFLGRELDDKSIIRIGKAFEQLTRFRTKPQQ</sequence>
<dbReference type="AlphaFoldDB" id="A0A1G5RQJ2"/>
<dbReference type="PIRSF" id="PIRSF001221">
    <property type="entry name" value="Amidase_fungi"/>
    <property type="match status" value="1"/>
</dbReference>
<dbReference type="STRING" id="1120920.SAMN03080599_00200"/>
<name>A0A1G5RQJ2_9FIRM</name>
<dbReference type="SUPFAM" id="SSF75304">
    <property type="entry name" value="Amidase signature (AS) enzymes"/>
    <property type="match status" value="1"/>
</dbReference>